<dbReference type="RefSeq" id="WP_256613253.1">
    <property type="nucleotide sequence ID" value="NZ_JANIBK010000001.1"/>
</dbReference>
<dbReference type="Pfam" id="PF05685">
    <property type="entry name" value="Uma2"/>
    <property type="match status" value="1"/>
</dbReference>
<comment type="caution">
    <text evidence="2">The sequence shown here is derived from an EMBL/GenBank/DDBJ whole genome shotgun (WGS) entry which is preliminary data.</text>
</comment>
<feature type="domain" description="Putative restriction endonuclease" evidence="1">
    <location>
        <begin position="14"/>
        <end position="165"/>
    </location>
</feature>
<keyword evidence="2" id="KW-0540">Nuclease</keyword>
<sequence>MALNTAESYLSEADYLAGEQDGEIRHELVDGLAYTMTGASDYHNKLSGNLFGEFRIALKRSHSPCSIYINDMKVKVKQNFYYPDVMVVCNPNDKVNDYYKTQPAVIVEVLSPSTRRFDKTHKRQAYQTLESLREYVLVDQERAEIEVFTQHSGWQAEYFYPGDTIHFQSIGVAVAVEDIYYQVDNDDMLAFWQAKQAQA</sequence>
<dbReference type="Gene3D" id="3.90.1570.10">
    <property type="entry name" value="tt1808, chain A"/>
    <property type="match status" value="1"/>
</dbReference>
<organism evidence="2 3">
    <name type="scientific">Methylomonas rivi</name>
    <dbReference type="NCBI Taxonomy" id="2952226"/>
    <lineage>
        <taxon>Bacteria</taxon>
        <taxon>Pseudomonadati</taxon>
        <taxon>Pseudomonadota</taxon>
        <taxon>Gammaproteobacteria</taxon>
        <taxon>Methylococcales</taxon>
        <taxon>Methylococcaceae</taxon>
        <taxon>Methylomonas</taxon>
    </lineage>
</organism>
<gene>
    <name evidence="2" type="ORF">NP596_00585</name>
</gene>
<dbReference type="GO" id="GO:0004519">
    <property type="term" value="F:endonuclease activity"/>
    <property type="evidence" value="ECO:0007669"/>
    <property type="project" value="UniProtKB-KW"/>
</dbReference>
<name>A0ABT1U1D7_9GAMM</name>
<dbReference type="SUPFAM" id="SSF52980">
    <property type="entry name" value="Restriction endonuclease-like"/>
    <property type="match status" value="1"/>
</dbReference>
<proteinExistence type="predicted"/>
<dbReference type="PANTHER" id="PTHR36558">
    <property type="entry name" value="GLR1098 PROTEIN"/>
    <property type="match status" value="1"/>
</dbReference>
<dbReference type="PANTHER" id="PTHR36558:SF1">
    <property type="entry name" value="RESTRICTION ENDONUCLEASE DOMAIN-CONTAINING PROTEIN-RELATED"/>
    <property type="match status" value="1"/>
</dbReference>
<protein>
    <submittedName>
        <fullName evidence="2">Uma2 family endonuclease</fullName>
    </submittedName>
</protein>
<dbReference type="InterPro" id="IPR011335">
    <property type="entry name" value="Restrct_endonuc-II-like"/>
</dbReference>
<keyword evidence="3" id="KW-1185">Reference proteome</keyword>
<evidence type="ECO:0000259" key="1">
    <source>
        <dbReference type="Pfam" id="PF05685"/>
    </source>
</evidence>
<dbReference type="Proteomes" id="UP001524586">
    <property type="component" value="Unassembled WGS sequence"/>
</dbReference>
<accession>A0ABT1U1D7</accession>
<reference evidence="2 3" key="1">
    <citation type="submission" date="2022-07" db="EMBL/GenBank/DDBJ databases">
        <title>Methylomonas rivi sp. nov., Methylomonas rosea sp. nov., Methylomonas aureus sp. nov. and Methylomonas subterranea sp. nov., four novel methanotrophs isolated from a freshwater creek and the deep terrestrial subsurface.</title>
        <authorList>
            <person name="Abin C."/>
            <person name="Sankaranarayanan K."/>
            <person name="Garner C."/>
            <person name="Sindelar R."/>
            <person name="Kotary K."/>
            <person name="Garner R."/>
            <person name="Barclay S."/>
            <person name="Lawson P."/>
            <person name="Krumholz L."/>
        </authorList>
    </citation>
    <scope>NUCLEOTIDE SEQUENCE [LARGE SCALE GENOMIC DNA]</scope>
    <source>
        <strain evidence="2 3">WSC-6</strain>
    </source>
</reference>
<dbReference type="CDD" id="cd06260">
    <property type="entry name" value="DUF820-like"/>
    <property type="match status" value="1"/>
</dbReference>
<evidence type="ECO:0000313" key="3">
    <source>
        <dbReference type="Proteomes" id="UP001524586"/>
    </source>
</evidence>
<dbReference type="InterPro" id="IPR008538">
    <property type="entry name" value="Uma2"/>
</dbReference>
<keyword evidence="2" id="KW-0255">Endonuclease</keyword>
<keyword evidence="2" id="KW-0378">Hydrolase</keyword>
<dbReference type="InterPro" id="IPR012296">
    <property type="entry name" value="Nuclease_put_TT1808"/>
</dbReference>
<dbReference type="EMBL" id="JANIBK010000001">
    <property type="protein sequence ID" value="MCQ8126936.1"/>
    <property type="molecule type" value="Genomic_DNA"/>
</dbReference>
<evidence type="ECO:0000313" key="2">
    <source>
        <dbReference type="EMBL" id="MCQ8126936.1"/>
    </source>
</evidence>